<dbReference type="InterPro" id="IPR037446">
    <property type="entry name" value="His_Pase_VIP1"/>
</dbReference>
<evidence type="ECO:0000256" key="11">
    <source>
        <dbReference type="ARBA" id="ARBA00022840"/>
    </source>
</evidence>
<evidence type="ECO:0000259" key="19">
    <source>
        <dbReference type="Pfam" id="PF18086"/>
    </source>
</evidence>
<evidence type="ECO:0000313" key="20">
    <source>
        <dbReference type="EMBL" id="KAK2962515.1"/>
    </source>
</evidence>
<comment type="caution">
    <text evidence="20">The sequence shown here is derived from an EMBL/GenBank/DDBJ whole genome shotgun (WGS) entry which is preliminary data.</text>
</comment>
<keyword evidence="18" id="KW-0472">Membrane</keyword>
<feature type="region of interest" description="Disordered" evidence="17">
    <location>
        <begin position="2287"/>
        <end position="2319"/>
    </location>
</feature>
<dbReference type="Pfam" id="PF04916">
    <property type="entry name" value="Phospholip_B"/>
    <property type="match status" value="1"/>
</dbReference>
<feature type="compositionally biased region" description="Basic and acidic residues" evidence="17">
    <location>
        <begin position="390"/>
        <end position="399"/>
    </location>
</feature>
<feature type="region of interest" description="Disordered" evidence="17">
    <location>
        <begin position="1061"/>
        <end position="1080"/>
    </location>
</feature>
<feature type="region of interest" description="Disordered" evidence="17">
    <location>
        <begin position="1271"/>
        <end position="1303"/>
    </location>
</feature>
<evidence type="ECO:0000256" key="13">
    <source>
        <dbReference type="ARBA" id="ARBA00023098"/>
    </source>
</evidence>
<dbReference type="Proteomes" id="UP001281761">
    <property type="component" value="Unassembled WGS sequence"/>
</dbReference>
<feature type="compositionally biased region" description="Polar residues" evidence="17">
    <location>
        <begin position="3238"/>
        <end position="3252"/>
    </location>
</feature>
<evidence type="ECO:0000256" key="17">
    <source>
        <dbReference type="SAM" id="MobiDB-lite"/>
    </source>
</evidence>
<feature type="region of interest" description="Disordered" evidence="17">
    <location>
        <begin position="1085"/>
        <end position="1128"/>
    </location>
</feature>
<comment type="catalytic activity">
    <reaction evidence="16">
        <text>1D-myo-inositol hexakisphosphate + ATP = 1-diphospho-1D-myo-inositol 2,3,4,5,6-pentakisphosphate + ADP</text>
        <dbReference type="Rhea" id="RHEA:37459"/>
        <dbReference type="ChEBI" id="CHEBI:30616"/>
        <dbReference type="ChEBI" id="CHEBI:58130"/>
        <dbReference type="ChEBI" id="CHEBI:74946"/>
        <dbReference type="ChEBI" id="CHEBI:456216"/>
        <dbReference type="EC" id="2.7.4.24"/>
    </reaction>
    <physiologicalReaction direction="left-to-right" evidence="16">
        <dbReference type="Rhea" id="RHEA:37460"/>
    </physiologicalReaction>
</comment>
<evidence type="ECO:0000256" key="15">
    <source>
        <dbReference type="ARBA" id="ARBA00033696"/>
    </source>
</evidence>
<dbReference type="Gene3D" id="3.60.60.30">
    <property type="match status" value="1"/>
</dbReference>
<comment type="subcellular location">
    <subcellularLocation>
        <location evidence="1">Cytoplasm</location>
    </subcellularLocation>
</comment>
<reference evidence="20 21" key="1">
    <citation type="journal article" date="2022" name="bioRxiv">
        <title>Genomics of Preaxostyla Flagellates Illuminates Evolutionary Transitions and the Path Towards Mitochondrial Loss.</title>
        <authorList>
            <person name="Novak L.V.F."/>
            <person name="Treitli S.C."/>
            <person name="Pyrih J."/>
            <person name="Halakuc P."/>
            <person name="Pipaliya S.V."/>
            <person name="Vacek V."/>
            <person name="Brzon O."/>
            <person name="Soukal P."/>
            <person name="Eme L."/>
            <person name="Dacks J.B."/>
            <person name="Karnkowska A."/>
            <person name="Elias M."/>
            <person name="Hampl V."/>
        </authorList>
    </citation>
    <scope>NUCLEOTIDE SEQUENCE [LARGE SCALE GENOMIC DNA]</scope>
    <source>
        <strain evidence="20">NAU3</strain>
        <tissue evidence="20">Gut</tissue>
    </source>
</reference>
<proteinExistence type="inferred from homology"/>
<comment type="catalytic activity">
    <reaction evidence="15">
        <text>5-diphospho-1D-myo-inositol 1,2,3,4,6-pentakisphosphate + ATP + H(+) = 1,5-bis(diphospho)-1D-myo-inositol 2,3,4,6-tetrakisphosphate + ADP</text>
        <dbReference type="Rhea" id="RHEA:10276"/>
        <dbReference type="ChEBI" id="CHEBI:15378"/>
        <dbReference type="ChEBI" id="CHEBI:30616"/>
        <dbReference type="ChEBI" id="CHEBI:58628"/>
        <dbReference type="ChEBI" id="CHEBI:77983"/>
        <dbReference type="ChEBI" id="CHEBI:456216"/>
        <dbReference type="EC" id="2.7.4.24"/>
    </reaction>
    <physiologicalReaction direction="left-to-right" evidence="15">
        <dbReference type="Rhea" id="RHEA:10277"/>
    </physiologicalReaction>
</comment>
<evidence type="ECO:0000256" key="9">
    <source>
        <dbReference type="ARBA" id="ARBA00022777"/>
    </source>
</evidence>
<keyword evidence="9 20" id="KW-0418">Kinase</keyword>
<feature type="region of interest" description="Disordered" evidence="17">
    <location>
        <begin position="490"/>
        <end position="524"/>
    </location>
</feature>
<evidence type="ECO:0000256" key="6">
    <source>
        <dbReference type="ARBA" id="ARBA00022679"/>
    </source>
</evidence>
<feature type="compositionally biased region" description="Polar residues" evidence="17">
    <location>
        <begin position="1287"/>
        <end position="1297"/>
    </location>
</feature>
<feature type="region of interest" description="Disordered" evidence="17">
    <location>
        <begin position="1370"/>
        <end position="1420"/>
    </location>
</feature>
<accession>A0ABQ9YFH1</accession>
<evidence type="ECO:0000256" key="1">
    <source>
        <dbReference type="ARBA" id="ARBA00004496"/>
    </source>
</evidence>
<evidence type="ECO:0000256" key="16">
    <source>
        <dbReference type="ARBA" id="ARBA00034629"/>
    </source>
</evidence>
<feature type="compositionally biased region" description="Pro residues" evidence="17">
    <location>
        <begin position="224"/>
        <end position="235"/>
    </location>
</feature>
<gene>
    <name evidence="20" type="ORF">BLNAU_2347</name>
</gene>
<feature type="compositionally biased region" description="Polar residues" evidence="17">
    <location>
        <begin position="2013"/>
        <end position="2022"/>
    </location>
</feature>
<feature type="region of interest" description="Disordered" evidence="17">
    <location>
        <begin position="380"/>
        <end position="399"/>
    </location>
</feature>
<feature type="compositionally biased region" description="Basic and acidic residues" evidence="17">
    <location>
        <begin position="1178"/>
        <end position="1200"/>
    </location>
</feature>
<keyword evidence="18" id="KW-1133">Transmembrane helix</keyword>
<protein>
    <recommendedName>
        <fullName evidence="4">diphosphoinositol-pentakisphosphate 1-kinase</fullName>
        <ecNumber evidence="4">2.7.4.24</ecNumber>
    </recommendedName>
</protein>
<evidence type="ECO:0000313" key="21">
    <source>
        <dbReference type="Proteomes" id="UP001281761"/>
    </source>
</evidence>
<dbReference type="InterPro" id="IPR040557">
    <property type="entry name" value="VIP1_N"/>
</dbReference>
<feature type="compositionally biased region" description="Basic and acidic residues" evidence="17">
    <location>
        <begin position="1228"/>
        <end position="1238"/>
    </location>
</feature>
<organism evidence="20 21">
    <name type="scientific">Blattamonas nauphoetae</name>
    <dbReference type="NCBI Taxonomy" id="2049346"/>
    <lineage>
        <taxon>Eukaryota</taxon>
        <taxon>Metamonada</taxon>
        <taxon>Preaxostyla</taxon>
        <taxon>Oxymonadida</taxon>
        <taxon>Blattamonas</taxon>
    </lineage>
</organism>
<evidence type="ECO:0000256" key="8">
    <source>
        <dbReference type="ARBA" id="ARBA00022741"/>
    </source>
</evidence>
<feature type="compositionally biased region" description="Basic and acidic residues" evidence="17">
    <location>
        <begin position="2303"/>
        <end position="2312"/>
    </location>
</feature>
<dbReference type="PANTHER" id="PTHR12750">
    <property type="entry name" value="DIPHOSPHOINOSITOL PENTAKISPHOSPHATE KINASE"/>
    <property type="match status" value="1"/>
</dbReference>
<keyword evidence="10" id="KW-0378">Hydrolase</keyword>
<feature type="compositionally biased region" description="Basic residues" evidence="17">
    <location>
        <begin position="2287"/>
        <end position="2297"/>
    </location>
</feature>
<keyword evidence="18" id="KW-0812">Transmembrane</keyword>
<comment type="similarity">
    <text evidence="3">Belongs to the phospholipase B-like family.</text>
</comment>
<dbReference type="GO" id="GO:0016301">
    <property type="term" value="F:kinase activity"/>
    <property type="evidence" value="ECO:0007669"/>
    <property type="project" value="UniProtKB-KW"/>
</dbReference>
<keyword evidence="13" id="KW-0443">Lipid metabolism</keyword>
<name>A0ABQ9YFH1_9EUKA</name>
<sequence>MSLVSVFAKSLHSKSPKKIYLGNLRDLLPQCTPQGFFRIKDETIIRFDPTLSKQKNVVYLCLHFARSTLPAFRSLSLSELYLDQSGMIRFSALTFEIIHEIIKEQLGETSDVTPKPSLESFAIIMLFVCFGAEYTLTCLQNYVKEITKTEQVKTLDASIEKCLELESWKPNNEDNTSLPSTELDFTEDKRDLMWTFLTKALTDSPPPTIPSITDIISKDGSLTKPPPRAPQPSPLGLPRSDAPEFISLLKACFFARRNETQVEDIIVHTFFDAIRPSSFLGGDKNKTPLKEAAPAGPSTSQRSLMFTYTSEDIKKYRQSLITLCTSLQLSVPIQASISPQIGSSSSHLLVQPSDTSSLTDDMSEQSSPHHSEVAHFPSTQFKDIGQTPPDDSHFFHDGQKHFLPRSVPSAVRGEESDHETSEIKFSPLNEIDTVKPENTPIPKSSSDIYPATKSSNMLTVEEEEELFTPTCPACGNPLRNAVKLKKAISPRQSPCPFPAASEDEKEAAMFEEIPSPSNSPPRQKLSVNIFNHFSPSGRRLVSGGSMSALTKSLASSPHPSSTSPSASTYGQSAFPLATQTIGPYYGHNPFFMHYSSYLTNSNTFDRRYISSLNQRPSAMSPFTHYSQSSPINTFPYPVSSPLTTLYDPVGYPTRHDFHQVVQEQPSINVESYTKRFEFDTEQSCVLGICCMDKKTKSQPMKEILSRIKEHGDIKIIYFGDEVILNRPVLEWPHCDILLSFYSDGFPLQKAQEYVQLHHPFMINDLFEQEALFRRDTIYTRLIAHNIPVPNHVIVYREDFGRNTNPAEVHDLPDRIIVNKKTIRKPYVEKSLDAENHDVWVYYPPDMEVEKGKFGGVRKLFRKVDNKSSEYDPTVKHIRTDQSYLYEEFIRVDKGMDVKVYAVLPDYVHSELRKTPTKDGIVERDQNNKERREVTLVSEEERRIARTIGRIFKQRVCGFDFLRRTEDKKVKTYVCDVNGWSFVKGDPNYYEGVARILRNLMLQAKARLKQHIESPLPESQRRVASLKKMVCLISPCEREPKEKLKVLISSLHFPKTIEFFRTHRSSHETPHMKSEGLESSRPSMLVIHPPRSAHDDKGSQPPISRETSVSNLIPKEPSQSSSSKGHSRIPASSFYSSITNNEALFTEFNKILKEEFMAALSNENFNPNNLFIQNGQVWKTREQPSKSTKDSRDEKKEKEPAQPKPQTKTKEEKEQELREKQDKEEESEKEASKASRTDAINKLKLDQAVSSKIEKFDKTKPQASAPVILTSSPHHSHLASPKNHPHSRPQSPQLQNTGVDRPHSAGVQSVVSNQDRILDEDEEQAEQLHFRVMDVSTETDDVIETVNSILTVVSAGRRGLKLEASSADVAPDGSLRGLFTAPVKQKKDSQGKQGEKSPKTENVSHARLSSTPRSQFSMSVPLNTPFNTLGGDSSEVEDSILPPDTVFAPLEPVPPVSYIVLSCRWGGVLSHAGFRSAQTLGLFFRNFLLEGGHKQKRSRHHLRRSRRLFRNDSDSDGFEFALGQGPDRDKGEKMLRHAKLHSGTKRRTRATAIAFAEAFFKGEYGSRPDLSDLANPDALLDRTKCCPKSDSLIVGSTIVTCEQHENARIRLWEMKSQLKNVLIVNREYGYESDDYDNPIIAALLSSGLKKLGNPHKRLLHIQSEMWKFIRLINFKQRLNDPGPSNPEQETEFPIDNNIRRYLDSISANYKGCGEESLGLIRQRWKRLAESLRKDNGSWNTTVIMPIYQNLKWDITHNKELAPLLSPLFEIVAPLAQFLMPLYYGILRRHRVGISADFSKHIIKHVMPFIVNQKPKDEENTAIEKAHPTNVEFLFTDETTLCGFVDQLLLSDVQGMHAESLSTLGEMNYASYAMMKLYESPGGQKWTEVLVSTGLNDNPYQIVDENHCLPQNQPIVLHDCIRPDDIIEKFINRNISMPRKEQLKGIIGVFRHADRKPKQKMKLTVHNMRLLDHLFGTSQYRLEGIDAVFGRLLIVSQDSYDKKEFMKQFGKGKGNEQQTQQPDPWSQYGPFDWSPDPEQDELVWPSNVLLKQEYSAEQFDSLLSTLTEAIQDIYASSTQVAKPTLSLKQSQTDELEGLINLRAVLSKSFVGTKAQVKPTKVEVRTVRVVDRKVQRKRPTRYSQPRMSALDDMHVYDRQATTDGIPSSNYKTTDSLESDNLRTRRVVVVTEAQMIVKWGGSLTHAGHEQARNLGLLFREAVLPLDRAECHTFLENVRVRTNGERRVQRTARAFTAAMFGVDHHQPLPIMHSPELLDIIPDDIRERLLVTKKRMSKTHPKNTTHQSPGKDPKEKEAGGSPALNAEKGLASANSLTSSTTQLNVVEDTHDKFESSDEEDDPFSFISDQQLKLDVLESMPWGLQKLGNPLAKLVKLDQGIRVLHDDLARKVEQSDPFQYYATMCEHETFRSMSHRWEKAILDLHDRQTDKWDPTKIGDIYDSIKFDVIHMKEVLKTLTVPMEDLLQNSKSLADFWVTQEHGISFDDKLEIGRGIAGPLMREIISDIESAAFGSAPSVNLFFTSESHIHGLLNLLLLSGVDGLMLEREKMTDLDYLSHFIFKVYEAEASKTTRVEVFLSAGAITPNPKIDVGQSHCLPIESPMLVQKTLFRDGCDREETLALQFVIDLSMSLALLVLFAVSQGKQFYYSVQKTETGAKVSTGKLKDAPVQLRYEDTIKKEGFSHLEISTLSEQTTSTSYLMGYGEGYVLQKQISNHYGNVMEYVEKNVFKTEETKTKVVEFFKQNLEYIKEQCKTSPDSPYWKTVNRFIEMNRGITEGFNDAAKKADRTELDFYIYQSIDTIREITDWLTGAEVPSVQELIQYQTGTVLARLAKKSADLIVGHNTYGTYNALNRVEKRYNFFEPHSYKIGGTSQPGMIFPVSSANVVNKKYVFAAVTMIPTVKADLPTTHANYVPGWLALAVSTYLTNDPTYEKEKVTRDRFLSAFDLALAMPSYHQVLIVDYSKFTRKADPEAECVSIFENGPTASHTEDLTKGLKDNAKMNVLLLNVPCQETIKANMNTAEFLAAAPENKFYFDPVESQRAKGAHKWGVQITSQSTMQNVLRYNEFYAKDALNPVTGQQDPCAAIAPRCDLRNATHKLTATPFGVVDSTVVQSYMIPHHNSFHLMGPITGTYEGRYDGKVTNDTKTNLPTVNMTAIVEKFKLKADGIAVFPNTKNWNMMAWIREGQEPIIVMNIVFIVLSSIGIVILAISITVYMMKKKRATDTSSQGSADGTSLNPAIQDKK</sequence>
<keyword evidence="12" id="KW-0442">Lipid degradation</keyword>
<feature type="region of interest" description="Disordered" evidence="17">
    <location>
        <begin position="2007"/>
        <end position="2030"/>
    </location>
</feature>
<dbReference type="Pfam" id="PF00328">
    <property type="entry name" value="His_Phos_2"/>
    <property type="match status" value="1"/>
</dbReference>
<dbReference type="EC" id="2.7.4.24" evidence="4"/>
<evidence type="ECO:0000256" key="12">
    <source>
        <dbReference type="ARBA" id="ARBA00022963"/>
    </source>
</evidence>
<evidence type="ECO:0000256" key="2">
    <source>
        <dbReference type="ARBA" id="ARBA00005609"/>
    </source>
</evidence>
<evidence type="ECO:0000256" key="7">
    <source>
        <dbReference type="ARBA" id="ARBA00022729"/>
    </source>
</evidence>
<feature type="region of interest" description="Disordered" evidence="17">
    <location>
        <begin position="3238"/>
        <end position="3258"/>
    </location>
</feature>
<feature type="compositionally biased region" description="Low complexity" evidence="17">
    <location>
        <begin position="552"/>
        <end position="568"/>
    </location>
</feature>
<keyword evidence="21" id="KW-1185">Reference proteome</keyword>
<feature type="region of interest" description="Disordered" evidence="17">
    <location>
        <begin position="342"/>
        <end position="373"/>
    </location>
</feature>
<dbReference type="SUPFAM" id="SSF53254">
    <property type="entry name" value="Phosphoglycerate mutase-like"/>
    <property type="match status" value="2"/>
</dbReference>
<feature type="region of interest" description="Disordered" evidence="17">
    <location>
        <begin position="217"/>
        <end position="238"/>
    </location>
</feature>
<keyword evidence="14" id="KW-0325">Glycoprotein</keyword>
<dbReference type="EMBL" id="JARBJD010000010">
    <property type="protein sequence ID" value="KAK2962515.1"/>
    <property type="molecule type" value="Genomic_DNA"/>
</dbReference>
<dbReference type="Gene3D" id="3.40.50.1240">
    <property type="entry name" value="Phosphoglycerate mutase-like"/>
    <property type="match status" value="2"/>
</dbReference>
<dbReference type="Pfam" id="PF18086">
    <property type="entry name" value="PPIP5K2_N"/>
    <property type="match status" value="1"/>
</dbReference>
<keyword evidence="11" id="KW-0067">ATP-binding</keyword>
<evidence type="ECO:0000256" key="14">
    <source>
        <dbReference type="ARBA" id="ARBA00023180"/>
    </source>
</evidence>
<evidence type="ECO:0000256" key="4">
    <source>
        <dbReference type="ARBA" id="ARBA00012893"/>
    </source>
</evidence>
<evidence type="ECO:0000256" key="3">
    <source>
        <dbReference type="ARBA" id="ARBA00007835"/>
    </source>
</evidence>
<keyword evidence="6 20" id="KW-0808">Transferase</keyword>
<feature type="compositionally biased region" description="Polar residues" evidence="17">
    <location>
        <begin position="1404"/>
        <end position="1420"/>
    </location>
</feature>
<dbReference type="InterPro" id="IPR000560">
    <property type="entry name" value="His_Pase_clade-2"/>
</dbReference>
<dbReference type="Gene3D" id="3.40.50.11950">
    <property type="match status" value="1"/>
</dbReference>
<feature type="domain" description="VIP1 N-terminal" evidence="19">
    <location>
        <begin position="685"/>
        <end position="771"/>
    </location>
</feature>
<feature type="region of interest" description="Disordered" evidence="17">
    <location>
        <begin position="549"/>
        <end position="569"/>
    </location>
</feature>
<feature type="region of interest" description="Disordered" evidence="17">
    <location>
        <begin position="1174"/>
        <end position="1238"/>
    </location>
</feature>
<dbReference type="Gene3D" id="3.30.470.20">
    <property type="entry name" value="ATP-grasp fold, B domain"/>
    <property type="match status" value="1"/>
</dbReference>
<comment type="similarity">
    <text evidence="2">Belongs to the histidine acid phosphatase family. VIP1 subfamily.</text>
</comment>
<dbReference type="PANTHER" id="PTHR12750:SF9">
    <property type="entry name" value="INOSITOL HEXAKISPHOSPHATE AND DIPHOSPHOINOSITOL-PENTAKISPHOSPHATE KINASE"/>
    <property type="match status" value="1"/>
</dbReference>
<evidence type="ECO:0000256" key="5">
    <source>
        <dbReference type="ARBA" id="ARBA00022490"/>
    </source>
</evidence>
<dbReference type="InterPro" id="IPR029033">
    <property type="entry name" value="His_PPase_superfam"/>
</dbReference>
<dbReference type="InterPro" id="IPR007000">
    <property type="entry name" value="PLipase_B-like"/>
</dbReference>
<keyword evidence="5" id="KW-0963">Cytoplasm</keyword>
<evidence type="ECO:0000256" key="10">
    <source>
        <dbReference type="ARBA" id="ARBA00022801"/>
    </source>
</evidence>
<feature type="compositionally biased region" description="Polar residues" evidence="17">
    <location>
        <begin position="352"/>
        <end position="366"/>
    </location>
</feature>
<feature type="compositionally biased region" description="Basic and acidic residues" evidence="17">
    <location>
        <begin position="1061"/>
        <end position="1077"/>
    </location>
</feature>
<keyword evidence="7" id="KW-0732">Signal</keyword>
<dbReference type="CDD" id="cd07061">
    <property type="entry name" value="HP_HAP_like"/>
    <property type="match status" value="1"/>
</dbReference>
<feature type="compositionally biased region" description="Polar residues" evidence="17">
    <location>
        <begin position="1100"/>
        <end position="1123"/>
    </location>
</feature>
<feature type="transmembrane region" description="Helical" evidence="18">
    <location>
        <begin position="3204"/>
        <end position="3231"/>
    </location>
</feature>
<feature type="compositionally biased region" description="Basic and acidic residues" evidence="17">
    <location>
        <begin position="1384"/>
        <end position="1403"/>
    </location>
</feature>
<keyword evidence="8" id="KW-0547">Nucleotide-binding</keyword>
<feature type="compositionally biased region" description="Basic and acidic residues" evidence="17">
    <location>
        <begin position="1207"/>
        <end position="1222"/>
    </location>
</feature>
<evidence type="ECO:0000256" key="18">
    <source>
        <dbReference type="SAM" id="Phobius"/>
    </source>
</evidence>